<dbReference type="PROSITE" id="PS51318">
    <property type="entry name" value="TAT"/>
    <property type="match status" value="1"/>
</dbReference>
<dbReference type="PANTHER" id="PTHR43143">
    <property type="entry name" value="METALLOPHOSPHOESTERASE, CALCINEURIN SUPERFAMILY"/>
    <property type="match status" value="1"/>
</dbReference>
<keyword evidence="4" id="KW-1185">Reference proteome</keyword>
<reference evidence="4" key="1">
    <citation type="submission" date="2018-11" db="EMBL/GenBank/DDBJ databases">
        <title>Chitinophaga lutea sp.nov., isolate from arsenic contaminated soil.</title>
        <authorList>
            <person name="Zong Y."/>
        </authorList>
    </citation>
    <scope>NUCLEOTIDE SEQUENCE [LARGE SCALE GENOMIC DNA]</scope>
    <source>
        <strain evidence="4">YLT18</strain>
    </source>
</reference>
<proteinExistence type="predicted"/>
<keyword evidence="1" id="KW-0732">Signal</keyword>
<dbReference type="Proteomes" id="UP000279089">
    <property type="component" value="Unassembled WGS sequence"/>
</dbReference>
<dbReference type="OrthoDB" id="9816081at2"/>
<sequence>MTFKFKTTMRRRFIRQMAVLLGGAGLSINSIPAAAEAAEKPRQVLRFGIMADLHHDLIKDGAQRLESFIDEMNRQKPDFIIQMGDFCFPKPVNRPLMDTWNRFEGPKYHVIGNHDNDGGFTHEQVIEFWNAKGKYYSFDVNGYRCIVLNGNERPPGDNSKGYPRSVLRAQCDWLEKEIDTTGNPVLIFCHQGIDNDSDGVKEGIYLRLLFENANKKAGWQKVRAVFSGHHHEDYMNTYNNIHYVQINSMSYQFNHLKDGYSFNQPKDALYALVSLDSKGTMHIKGRQSEHMTQLSAAELEDWKGYATTPVISDRVIKMG</sequence>
<comment type="caution">
    <text evidence="3">The sequence shown here is derived from an EMBL/GenBank/DDBJ whole genome shotgun (WGS) entry which is preliminary data.</text>
</comment>
<dbReference type="PANTHER" id="PTHR43143:SF1">
    <property type="entry name" value="SERINE_THREONINE-PROTEIN PHOSPHATASE CPPED1"/>
    <property type="match status" value="1"/>
</dbReference>
<gene>
    <name evidence="3" type="ORF">EG028_19250</name>
</gene>
<feature type="signal peptide" evidence="1">
    <location>
        <begin position="1"/>
        <end position="35"/>
    </location>
</feature>
<dbReference type="InterPro" id="IPR006311">
    <property type="entry name" value="TAT_signal"/>
</dbReference>
<protein>
    <submittedName>
        <fullName evidence="3">Alkaline phosphatase</fullName>
    </submittedName>
</protein>
<evidence type="ECO:0000259" key="2">
    <source>
        <dbReference type="Pfam" id="PF00149"/>
    </source>
</evidence>
<accession>A0A3N4MWJ5</accession>
<feature type="chain" id="PRO_5018257232" evidence="1">
    <location>
        <begin position="36"/>
        <end position="319"/>
    </location>
</feature>
<organism evidence="3 4">
    <name type="scientific">Chitinophaga barathri</name>
    <dbReference type="NCBI Taxonomy" id="1647451"/>
    <lineage>
        <taxon>Bacteria</taxon>
        <taxon>Pseudomonadati</taxon>
        <taxon>Bacteroidota</taxon>
        <taxon>Chitinophagia</taxon>
        <taxon>Chitinophagales</taxon>
        <taxon>Chitinophagaceae</taxon>
        <taxon>Chitinophaga</taxon>
    </lineage>
</organism>
<dbReference type="InterPro" id="IPR051918">
    <property type="entry name" value="STPP_CPPED1"/>
</dbReference>
<dbReference type="SUPFAM" id="SSF56300">
    <property type="entry name" value="Metallo-dependent phosphatases"/>
    <property type="match status" value="1"/>
</dbReference>
<dbReference type="Pfam" id="PF00149">
    <property type="entry name" value="Metallophos"/>
    <property type="match status" value="1"/>
</dbReference>
<dbReference type="EMBL" id="RMBX01000010">
    <property type="protein sequence ID" value="RPD39773.1"/>
    <property type="molecule type" value="Genomic_DNA"/>
</dbReference>
<feature type="domain" description="Calcineurin-like phosphoesterase" evidence="2">
    <location>
        <begin position="45"/>
        <end position="232"/>
    </location>
</feature>
<dbReference type="Gene3D" id="3.60.21.10">
    <property type="match status" value="1"/>
</dbReference>
<dbReference type="InterPro" id="IPR029052">
    <property type="entry name" value="Metallo-depent_PP-like"/>
</dbReference>
<dbReference type="GO" id="GO:0016787">
    <property type="term" value="F:hydrolase activity"/>
    <property type="evidence" value="ECO:0007669"/>
    <property type="project" value="InterPro"/>
</dbReference>
<dbReference type="AlphaFoldDB" id="A0A3N4MWJ5"/>
<dbReference type="InterPro" id="IPR004843">
    <property type="entry name" value="Calcineurin-like_PHP"/>
</dbReference>
<name>A0A3N4MWJ5_9BACT</name>
<evidence type="ECO:0000313" key="3">
    <source>
        <dbReference type="EMBL" id="RPD39773.1"/>
    </source>
</evidence>
<evidence type="ECO:0000313" key="4">
    <source>
        <dbReference type="Proteomes" id="UP000279089"/>
    </source>
</evidence>
<evidence type="ECO:0000256" key="1">
    <source>
        <dbReference type="SAM" id="SignalP"/>
    </source>
</evidence>